<gene>
    <name evidence="2" type="ordered locus">BMS_2538</name>
</gene>
<dbReference type="AlphaFoldDB" id="E1X5K7"/>
<dbReference type="STRING" id="862908.BMS_2538"/>
<keyword evidence="1" id="KW-0732">Signal</keyword>
<evidence type="ECO:0000313" key="3">
    <source>
        <dbReference type="Proteomes" id="UP000008963"/>
    </source>
</evidence>
<proteinExistence type="predicted"/>
<keyword evidence="3" id="KW-1185">Reference proteome</keyword>
<protein>
    <submittedName>
        <fullName evidence="2">Exported protein</fullName>
    </submittedName>
</protein>
<accession>E1X5K7</accession>
<dbReference type="OrthoDB" id="5293157at2"/>
<dbReference type="KEGG" id="bmx:BMS_2538"/>
<feature type="signal peptide" evidence="1">
    <location>
        <begin position="1"/>
        <end position="20"/>
    </location>
</feature>
<sequence>MKALIALLTLFILLNPITSAQTTLPPTDDELEGELKYLRSGKTKDQKSLDEELRIQNYDLEAGLSLDSYSTSKDSSRVSLLYNLNTNPMKAMDVSGFEFQYARKLDRAWWEFYGAQSSAKFSQVADANGQFPTFSSDEISEQTLKTTTLGTGLSYRTSLIQTLFSSDNLFETIGAFVNYNKTSTELGESYSGPGMKADFGLHYRTSNSFHWGMRFNYNLAHVKRSKVTDTEKSSERSLLLKWTSFAADLSFYF</sequence>
<feature type="chain" id="PRO_5003154588" evidence="1">
    <location>
        <begin position="21"/>
        <end position="253"/>
    </location>
</feature>
<dbReference type="Proteomes" id="UP000008963">
    <property type="component" value="Chromosome"/>
</dbReference>
<evidence type="ECO:0000313" key="2">
    <source>
        <dbReference type="EMBL" id="CBW27328.1"/>
    </source>
</evidence>
<dbReference type="HOGENOM" id="CLU_1097401_0_0_7"/>
<dbReference type="EMBL" id="FQ312005">
    <property type="protein sequence ID" value="CBW27328.1"/>
    <property type="molecule type" value="Genomic_DNA"/>
</dbReference>
<dbReference type="PATRIC" id="fig|862908.3.peg.2423"/>
<reference evidence="3" key="1">
    <citation type="journal article" date="2013" name="ISME J.">
        <title>A small predatory core genome in the divergent marine Bacteriovorax marinus SJ and the terrestrial Bdellovibrio bacteriovorus.</title>
        <authorList>
            <person name="Crossman L.C."/>
            <person name="Chen H."/>
            <person name="Cerdeno-Tarraga A.M."/>
            <person name="Brooks K."/>
            <person name="Quail M.A."/>
            <person name="Pineiro S.A."/>
            <person name="Hobley L."/>
            <person name="Sockett R.E."/>
            <person name="Bentley S.D."/>
            <person name="Parkhill J."/>
            <person name="Williams H.N."/>
            <person name="Stine O.C."/>
        </authorList>
    </citation>
    <scope>NUCLEOTIDE SEQUENCE [LARGE SCALE GENOMIC DNA]</scope>
    <source>
        <strain evidence="3">ATCC BAA-682 / DSM 15412 / SJ</strain>
    </source>
</reference>
<organism evidence="2 3">
    <name type="scientific">Halobacteriovorax marinus (strain ATCC BAA-682 / DSM 15412 / SJ)</name>
    <name type="common">Bacteriovorax marinus</name>
    <dbReference type="NCBI Taxonomy" id="862908"/>
    <lineage>
        <taxon>Bacteria</taxon>
        <taxon>Pseudomonadati</taxon>
        <taxon>Bdellovibrionota</taxon>
        <taxon>Bacteriovoracia</taxon>
        <taxon>Bacteriovoracales</taxon>
        <taxon>Halobacteriovoraceae</taxon>
        <taxon>Halobacteriovorax</taxon>
    </lineage>
</organism>
<evidence type="ECO:0000256" key="1">
    <source>
        <dbReference type="SAM" id="SignalP"/>
    </source>
</evidence>
<dbReference type="RefSeq" id="WP_014245104.1">
    <property type="nucleotide sequence ID" value="NC_016620.1"/>
</dbReference>
<name>E1X5K7_HALMS</name>